<accession>A0AAW1PNW3</accession>
<dbReference type="EC" id="3.1.1.116" evidence="14"/>
<keyword evidence="12 16" id="KW-0472">Membrane</keyword>
<keyword evidence="8" id="KW-0106">Calcium</keyword>
<dbReference type="Proteomes" id="UP001465755">
    <property type="component" value="Unassembled WGS sequence"/>
</dbReference>
<feature type="compositionally biased region" description="Low complexity" evidence="15">
    <location>
        <begin position="287"/>
        <end position="299"/>
    </location>
</feature>
<dbReference type="CDD" id="cd00519">
    <property type="entry name" value="Lipase_3"/>
    <property type="match status" value="1"/>
</dbReference>
<name>A0AAW1PNW3_9CHLO</name>
<feature type="region of interest" description="Disordered" evidence="15">
    <location>
        <begin position="256"/>
        <end position="326"/>
    </location>
</feature>
<comment type="subcellular location">
    <subcellularLocation>
        <location evidence="2">Cell membrane</location>
        <topology evidence="2">Multi-pass membrane protein</topology>
    </subcellularLocation>
</comment>
<evidence type="ECO:0000313" key="18">
    <source>
        <dbReference type="EMBL" id="KAK9811146.1"/>
    </source>
</evidence>
<evidence type="ECO:0000256" key="4">
    <source>
        <dbReference type="ARBA" id="ARBA00022553"/>
    </source>
</evidence>
<feature type="compositionally biased region" description="Basic and acidic residues" evidence="15">
    <location>
        <begin position="998"/>
        <end position="1009"/>
    </location>
</feature>
<evidence type="ECO:0000256" key="1">
    <source>
        <dbReference type="ARBA" id="ARBA00001913"/>
    </source>
</evidence>
<dbReference type="GO" id="GO:0016298">
    <property type="term" value="F:lipase activity"/>
    <property type="evidence" value="ECO:0007669"/>
    <property type="project" value="TreeGrafter"/>
</dbReference>
<feature type="compositionally biased region" description="Basic and acidic residues" evidence="15">
    <location>
        <begin position="745"/>
        <end position="758"/>
    </location>
</feature>
<keyword evidence="5 16" id="KW-0812">Transmembrane</keyword>
<dbReference type="SUPFAM" id="SSF53474">
    <property type="entry name" value="alpha/beta-Hydrolases"/>
    <property type="match status" value="1"/>
</dbReference>
<dbReference type="InterPro" id="IPR029058">
    <property type="entry name" value="AB_hydrolase_fold"/>
</dbReference>
<comment type="cofactor">
    <cofactor evidence="1">
        <name>Ca(2+)</name>
        <dbReference type="ChEBI" id="CHEBI:29108"/>
    </cofactor>
</comment>
<evidence type="ECO:0000256" key="2">
    <source>
        <dbReference type="ARBA" id="ARBA00004651"/>
    </source>
</evidence>
<evidence type="ECO:0000256" key="9">
    <source>
        <dbReference type="ARBA" id="ARBA00022963"/>
    </source>
</evidence>
<evidence type="ECO:0000256" key="15">
    <source>
        <dbReference type="SAM" id="MobiDB-lite"/>
    </source>
</evidence>
<dbReference type="InterPro" id="IPR002921">
    <property type="entry name" value="Fungal_lipase-type"/>
</dbReference>
<dbReference type="GO" id="GO:0016042">
    <property type="term" value="P:lipid catabolic process"/>
    <property type="evidence" value="ECO:0007669"/>
    <property type="project" value="UniProtKB-KW"/>
</dbReference>
<keyword evidence="10 16" id="KW-1133">Transmembrane helix</keyword>
<evidence type="ECO:0000256" key="11">
    <source>
        <dbReference type="ARBA" id="ARBA00023098"/>
    </source>
</evidence>
<feature type="region of interest" description="Disordered" evidence="15">
    <location>
        <begin position="991"/>
        <end position="1039"/>
    </location>
</feature>
<dbReference type="EMBL" id="JALJOQ010000011">
    <property type="protein sequence ID" value="KAK9811146.1"/>
    <property type="molecule type" value="Genomic_DNA"/>
</dbReference>
<dbReference type="AlphaFoldDB" id="A0AAW1PNW3"/>
<protein>
    <recommendedName>
        <fullName evidence="14">sn-1-specific diacylglycerol lipase</fullName>
        <ecNumber evidence="14">3.1.1.116</ecNumber>
    </recommendedName>
</protein>
<evidence type="ECO:0000256" key="6">
    <source>
        <dbReference type="ARBA" id="ARBA00022723"/>
    </source>
</evidence>
<evidence type="ECO:0000256" key="10">
    <source>
        <dbReference type="ARBA" id="ARBA00022989"/>
    </source>
</evidence>
<evidence type="ECO:0000256" key="14">
    <source>
        <dbReference type="ARBA" id="ARBA00026104"/>
    </source>
</evidence>
<evidence type="ECO:0000256" key="8">
    <source>
        <dbReference type="ARBA" id="ARBA00022837"/>
    </source>
</evidence>
<evidence type="ECO:0000256" key="5">
    <source>
        <dbReference type="ARBA" id="ARBA00022692"/>
    </source>
</evidence>
<feature type="compositionally biased region" description="Low complexity" evidence="15">
    <location>
        <begin position="310"/>
        <end position="323"/>
    </location>
</feature>
<keyword evidence="9" id="KW-0442">Lipid degradation</keyword>
<dbReference type="Pfam" id="PF01764">
    <property type="entry name" value="Lipase_3"/>
    <property type="match status" value="1"/>
</dbReference>
<feature type="domain" description="Fungal lipase-type" evidence="17">
    <location>
        <begin position="671"/>
        <end position="849"/>
    </location>
</feature>
<keyword evidence="6" id="KW-0479">Metal-binding</keyword>
<feature type="transmembrane region" description="Helical" evidence="16">
    <location>
        <begin position="65"/>
        <end position="83"/>
    </location>
</feature>
<feature type="transmembrane region" description="Helical" evidence="16">
    <location>
        <begin position="145"/>
        <end position="167"/>
    </location>
</feature>
<evidence type="ECO:0000256" key="7">
    <source>
        <dbReference type="ARBA" id="ARBA00022801"/>
    </source>
</evidence>
<evidence type="ECO:0000313" key="19">
    <source>
        <dbReference type="Proteomes" id="UP001465755"/>
    </source>
</evidence>
<feature type="transmembrane region" description="Helical" evidence="16">
    <location>
        <begin position="20"/>
        <end position="45"/>
    </location>
</feature>
<evidence type="ECO:0000256" key="12">
    <source>
        <dbReference type="ARBA" id="ARBA00023136"/>
    </source>
</evidence>
<organism evidence="18 19">
    <name type="scientific">Symbiochloris irregularis</name>
    <dbReference type="NCBI Taxonomy" id="706552"/>
    <lineage>
        <taxon>Eukaryota</taxon>
        <taxon>Viridiplantae</taxon>
        <taxon>Chlorophyta</taxon>
        <taxon>core chlorophytes</taxon>
        <taxon>Trebouxiophyceae</taxon>
        <taxon>Trebouxiales</taxon>
        <taxon>Trebouxiaceae</taxon>
        <taxon>Symbiochloris</taxon>
    </lineage>
</organism>
<dbReference type="PANTHER" id="PTHR45792">
    <property type="entry name" value="DIACYLGLYCEROL LIPASE HOMOLOG-RELATED"/>
    <property type="match status" value="1"/>
</dbReference>
<keyword evidence="19" id="KW-1185">Reference proteome</keyword>
<dbReference type="GO" id="GO:0005886">
    <property type="term" value="C:plasma membrane"/>
    <property type="evidence" value="ECO:0007669"/>
    <property type="project" value="UniProtKB-SubCell"/>
</dbReference>
<comment type="caution">
    <text evidence="18">The sequence shown here is derived from an EMBL/GenBank/DDBJ whole genome shotgun (WGS) entry which is preliminary data.</text>
</comment>
<comment type="catalytic activity">
    <reaction evidence="13">
        <text>a 1,2-diacyl-sn-glycerol + H2O = a 2-acylglycerol + a fatty acid + H(+)</text>
        <dbReference type="Rhea" id="RHEA:33275"/>
        <dbReference type="ChEBI" id="CHEBI:15377"/>
        <dbReference type="ChEBI" id="CHEBI:15378"/>
        <dbReference type="ChEBI" id="CHEBI:17389"/>
        <dbReference type="ChEBI" id="CHEBI:17815"/>
        <dbReference type="ChEBI" id="CHEBI:28868"/>
        <dbReference type="EC" id="3.1.1.116"/>
    </reaction>
    <physiologicalReaction direction="left-to-right" evidence="13">
        <dbReference type="Rhea" id="RHEA:33276"/>
    </physiologicalReaction>
</comment>
<feature type="region of interest" description="Disordered" evidence="15">
    <location>
        <begin position="745"/>
        <end position="764"/>
    </location>
</feature>
<gene>
    <name evidence="18" type="ORF">WJX73_006499</name>
</gene>
<feature type="transmembrane region" description="Helical" evidence="16">
    <location>
        <begin position="95"/>
        <end position="116"/>
    </location>
</feature>
<evidence type="ECO:0000259" key="17">
    <source>
        <dbReference type="Pfam" id="PF01764"/>
    </source>
</evidence>
<feature type="compositionally biased region" description="Basic and acidic residues" evidence="15">
    <location>
        <begin position="373"/>
        <end position="383"/>
    </location>
</feature>
<keyword evidence="7" id="KW-0378">Hydrolase</keyword>
<keyword evidence="3" id="KW-1003">Cell membrane</keyword>
<feature type="region of interest" description="Disordered" evidence="15">
    <location>
        <begin position="354"/>
        <end position="396"/>
    </location>
</feature>
<sequence length="1039" mass="112406">MPALVLYGRRFHAALDTIPFPAVFAAVVHAVWIVLFGWLISVYHILTTPCKGQGVHYKVVSGGLLSLYVLCFLAEAGLTVLGLRGTPLETSKRKWMFPLLYLLSWLWLLQFTFAVYGTAMLPYSSPLCYPGLGAQGHVRNVVRTMIYTTWALSAGTVVVVLATYNSYGALRKPKEKSWEGRVKCWSWLMGCADVVSSNPAGDQGHAMEAPLPGIAQLVAGLFENIDMSPSDITAALILAAASQQQRRKMRIRRALTKAAEQRHLSQTEDDDTSQVTSEDERSETSDANAAQASGQAGAGRLSVVAEDDASSSGGNRSSTDSSGARTVNLAQIDEKELKELSGSGSFNLQRARFGLPQEQPQPQPQPRGHRRTRSQERLTDGSGHRRRPSSTAADMDRMSARLTEDELIIAHEPAAAVRALVQAEKQASLASQSPSESGVPVPAGVPGGPVDVPLDTASSLGGETEAALEARTTADSEDPPISGKFQAAITETGGGLPPPSELSTVPSSSVLGGLKSLFAPAANTPTGLEHQASLELPGPGGMGATMSTALSTVLTPSGQTMEVLGAAAATPNEIVQDYLGDRDTVSCELLREAATYARYACGVYGVTPLTETPSGCYGCRSPPITPSVIRRNTVALTGIEDEDLLFFSGSNVALAHLPYMVALERDRKAVVLAIRGTSSLADVVTDAVVRPAPMQDWLPEQYKSRLTEKQLQRLFAHGGILAATSAILTDLQANGLLSGLLRHESKRQEDENHEREQSKNAIPSYAKAAGTVMQELLDNKGWKLVVTGHSLGAGAASLLTLQLKDRYPGLKCWAYSPPGGLVSRSLLKIMEEWTISVVCGKDAVPRASVNNLSRLMDEMITALARCKHHKLRLLAGRWWRKGNRPPPEHLFCSYGAIPEECRALLLRYFQSREVKGKAIDMFPPGRVIFVRPIKQVDEHGRKKGRRLWDTVWVQPTELIAEGILVSPRMLTDHLIESTVMMALEVAITNHPANNQNPIDRRKSVEEAAQRGRMAQDIMSGHNPRDPHGGRRKSFAQPRA</sequence>
<keyword evidence="11" id="KW-0443">Lipid metabolism</keyword>
<dbReference type="Gene3D" id="3.40.50.1820">
    <property type="entry name" value="alpha/beta hydrolase"/>
    <property type="match status" value="1"/>
</dbReference>
<dbReference type="InterPro" id="IPR052214">
    <property type="entry name" value="DAG_Lipase-Related"/>
</dbReference>
<dbReference type="PANTHER" id="PTHR45792:SF8">
    <property type="entry name" value="DIACYLGLYCEROL LIPASE-ALPHA"/>
    <property type="match status" value="1"/>
</dbReference>
<dbReference type="GO" id="GO:0046872">
    <property type="term" value="F:metal ion binding"/>
    <property type="evidence" value="ECO:0007669"/>
    <property type="project" value="UniProtKB-KW"/>
</dbReference>
<evidence type="ECO:0000256" key="16">
    <source>
        <dbReference type="SAM" id="Phobius"/>
    </source>
</evidence>
<evidence type="ECO:0000256" key="13">
    <source>
        <dbReference type="ARBA" id="ARBA00024531"/>
    </source>
</evidence>
<evidence type="ECO:0000256" key="3">
    <source>
        <dbReference type="ARBA" id="ARBA00022475"/>
    </source>
</evidence>
<keyword evidence="4" id="KW-0597">Phosphoprotein</keyword>
<proteinExistence type="predicted"/>
<reference evidence="18 19" key="1">
    <citation type="journal article" date="2024" name="Nat. Commun.">
        <title>Phylogenomics reveals the evolutionary origins of lichenization in chlorophyte algae.</title>
        <authorList>
            <person name="Puginier C."/>
            <person name="Libourel C."/>
            <person name="Otte J."/>
            <person name="Skaloud P."/>
            <person name="Haon M."/>
            <person name="Grisel S."/>
            <person name="Petersen M."/>
            <person name="Berrin J.G."/>
            <person name="Delaux P.M."/>
            <person name="Dal Grande F."/>
            <person name="Keller J."/>
        </authorList>
    </citation>
    <scope>NUCLEOTIDE SEQUENCE [LARGE SCALE GENOMIC DNA]</scope>
    <source>
        <strain evidence="18 19">SAG 2036</strain>
    </source>
</reference>